<protein>
    <submittedName>
        <fullName evidence="1">Uncharacterized protein</fullName>
    </submittedName>
</protein>
<dbReference type="EMBL" id="CAJOAX010069195">
    <property type="protein sequence ID" value="CAF4367131.1"/>
    <property type="molecule type" value="Genomic_DNA"/>
</dbReference>
<dbReference type="Proteomes" id="UP000663823">
    <property type="component" value="Unassembled WGS sequence"/>
</dbReference>
<feature type="non-terminal residue" evidence="1">
    <location>
        <position position="117"/>
    </location>
</feature>
<comment type="caution">
    <text evidence="1">The sequence shown here is derived from an EMBL/GenBank/DDBJ whole genome shotgun (WGS) entry which is preliminary data.</text>
</comment>
<gene>
    <name evidence="1" type="ORF">OTI717_LOCUS44017</name>
</gene>
<feature type="non-terminal residue" evidence="1">
    <location>
        <position position="1"/>
    </location>
</feature>
<dbReference type="AlphaFoldDB" id="A0A820M648"/>
<sequence>KELPNLKSFWLHCNSKIFVYDELLVPFFHRMSNLENLNLYINVDERKTFFDGNDLKMNIINHLPQLNNFTFNIRSLSSFYNEINLPLNEDIQKTFRDFKDKQIIYWTDYFPKQKKGY</sequence>
<accession>A0A820M648</accession>
<name>A0A820M648_9BILA</name>
<evidence type="ECO:0000313" key="1">
    <source>
        <dbReference type="EMBL" id="CAF4367131.1"/>
    </source>
</evidence>
<proteinExistence type="predicted"/>
<organism evidence="1 2">
    <name type="scientific">Rotaria sordida</name>
    <dbReference type="NCBI Taxonomy" id="392033"/>
    <lineage>
        <taxon>Eukaryota</taxon>
        <taxon>Metazoa</taxon>
        <taxon>Spiralia</taxon>
        <taxon>Gnathifera</taxon>
        <taxon>Rotifera</taxon>
        <taxon>Eurotatoria</taxon>
        <taxon>Bdelloidea</taxon>
        <taxon>Philodinida</taxon>
        <taxon>Philodinidae</taxon>
        <taxon>Rotaria</taxon>
    </lineage>
</organism>
<evidence type="ECO:0000313" key="2">
    <source>
        <dbReference type="Proteomes" id="UP000663823"/>
    </source>
</evidence>
<reference evidence="1" key="1">
    <citation type="submission" date="2021-02" db="EMBL/GenBank/DDBJ databases">
        <authorList>
            <person name="Nowell W R."/>
        </authorList>
    </citation>
    <scope>NUCLEOTIDE SEQUENCE</scope>
</reference>